<keyword evidence="2" id="KW-1185">Reference proteome</keyword>
<keyword evidence="1" id="KW-0547">Nucleotide-binding</keyword>
<name>A0ACC1HYX4_9FUNG</name>
<reference evidence="1" key="1">
    <citation type="submission" date="2022-07" db="EMBL/GenBank/DDBJ databases">
        <title>Phylogenomic reconstructions and comparative analyses of Kickxellomycotina fungi.</title>
        <authorList>
            <person name="Reynolds N.K."/>
            <person name="Stajich J.E."/>
            <person name="Barry K."/>
            <person name="Grigoriev I.V."/>
            <person name="Crous P."/>
            <person name="Smith M.E."/>
        </authorList>
    </citation>
    <scope>NUCLEOTIDE SEQUENCE</scope>
    <source>
        <strain evidence="1">Benny 63K</strain>
    </source>
</reference>
<proteinExistence type="predicted"/>
<evidence type="ECO:0000313" key="1">
    <source>
        <dbReference type="EMBL" id="KAJ1882001.1"/>
    </source>
</evidence>
<evidence type="ECO:0000313" key="2">
    <source>
        <dbReference type="Proteomes" id="UP001150581"/>
    </source>
</evidence>
<keyword evidence="1" id="KW-0347">Helicase</keyword>
<keyword evidence="1" id="KW-0378">Hydrolase</keyword>
<organism evidence="1 2">
    <name type="scientific">Kickxella alabastrina</name>
    <dbReference type="NCBI Taxonomy" id="61397"/>
    <lineage>
        <taxon>Eukaryota</taxon>
        <taxon>Fungi</taxon>
        <taxon>Fungi incertae sedis</taxon>
        <taxon>Zoopagomycota</taxon>
        <taxon>Kickxellomycotina</taxon>
        <taxon>Kickxellomycetes</taxon>
        <taxon>Kickxellales</taxon>
        <taxon>Kickxellaceae</taxon>
        <taxon>Kickxella</taxon>
    </lineage>
</organism>
<gene>
    <name evidence="1" type="primary">SKI2_4</name>
    <name evidence="1" type="ORF">LPJ66_011222</name>
</gene>
<keyword evidence="1" id="KW-0067">ATP-binding</keyword>
<sequence length="549" mass="60854">MAGRAGRRGLDDTGVVIINAAKEVPDTGTLHTMILGAATKLESQFRLTYTMILNLLRANQLRVEEVIKRSFGENTSQGQAPEHERRLLEAKEQLDNYPTLGCLICEGDIAAYYRIASSIHRLTDRLNARAAHRTPTEKGSATAVQAFVPGRLVLISYFPHVVLGVVVKKLNADGSQYACLVVNPPPPVTAANEELRLAPPYPITDIASVAACLGAAESFCYAYRAVATASVPVVLDASIKLGTVENLTRLQLNPKKPLDMPESLVATIRAALDVLCSQQEPEVEYPWQRIRELDIQELVYERARLTKSSVGFQCCTCPNFVSHYLMCHHRATLQSEVDNMAMQLSDQNLDLLPDYKLRLDVLKDLGYVDEMGNVQLKGRVACEMNSADELVLTELILDNTLATYEPEEIVALLSAFVCGEKNEPVDLFNRLPPNLRRGRELVLEAARRVGSIQVAYGLPISVEEYQREFHFGLMEVAYEWARGMSFVNIAALTETQEGIIVRCIMRISDVLNNVSTAAVLVGDMELKLKLQAASELIRRDIVFAASLYF</sequence>
<dbReference type="Proteomes" id="UP001150581">
    <property type="component" value="Unassembled WGS sequence"/>
</dbReference>
<dbReference type="EMBL" id="JANBPG010003295">
    <property type="protein sequence ID" value="KAJ1882001.1"/>
    <property type="molecule type" value="Genomic_DNA"/>
</dbReference>
<protein>
    <submittedName>
        <fullName evidence="1">Antiviral helicase ski2</fullName>
    </submittedName>
</protein>
<comment type="caution">
    <text evidence="1">The sequence shown here is derived from an EMBL/GenBank/DDBJ whole genome shotgun (WGS) entry which is preliminary data.</text>
</comment>
<accession>A0ACC1HYX4</accession>